<dbReference type="Gene3D" id="3.30.1440.10">
    <property type="match status" value="1"/>
</dbReference>
<comment type="similarity">
    <text evidence="1">Belongs to the universal ribosomal protein uL5 family.</text>
</comment>
<reference evidence="4" key="1">
    <citation type="submission" date="2018-11" db="EMBL/GenBank/DDBJ databases">
        <title>Characterization of the complete mitochondrial genome of oleaginous microalga Eustigmatos cf. polyphem strain CAUP H4302 by next-generation sequencing and phylogenetic analysis of Eustigmatophyceae.</title>
        <authorList>
            <person name="Huang L.D."/>
            <person name="Gao B.Y."/>
            <person name="Zhang C.W."/>
        </authorList>
    </citation>
    <scope>NUCLEOTIDE SEQUENCE</scope>
    <source>
        <strain evidence="4">CAUP H4302</strain>
    </source>
</reference>
<keyword evidence="2 4" id="KW-0689">Ribosomal protein</keyword>
<dbReference type="PIRSF" id="PIRSF002161">
    <property type="entry name" value="Ribosomal_L5"/>
    <property type="match status" value="1"/>
</dbReference>
<dbReference type="GO" id="GO:0003735">
    <property type="term" value="F:structural constituent of ribosome"/>
    <property type="evidence" value="ECO:0007669"/>
    <property type="project" value="InterPro"/>
</dbReference>
<evidence type="ECO:0000256" key="3">
    <source>
        <dbReference type="ARBA" id="ARBA00023274"/>
    </source>
</evidence>
<dbReference type="InterPro" id="IPR002132">
    <property type="entry name" value="Ribosomal_uL5"/>
</dbReference>
<evidence type="ECO:0000256" key="1">
    <source>
        <dbReference type="ARBA" id="ARBA00008553"/>
    </source>
</evidence>
<name>A0A5J6Y4I4_9STRA</name>
<dbReference type="InterPro" id="IPR022803">
    <property type="entry name" value="Ribosomal_uL5_dom_sf"/>
</dbReference>
<dbReference type="GO" id="GO:0006412">
    <property type="term" value="P:translation"/>
    <property type="evidence" value="ECO:0007669"/>
    <property type="project" value="InterPro"/>
</dbReference>
<keyword evidence="3" id="KW-0687">Ribonucleoprotein</keyword>
<keyword evidence="4" id="KW-0496">Mitochondrion</keyword>
<dbReference type="GO" id="GO:1990904">
    <property type="term" value="C:ribonucleoprotein complex"/>
    <property type="evidence" value="ECO:0007669"/>
    <property type="project" value="UniProtKB-KW"/>
</dbReference>
<evidence type="ECO:0000313" key="4">
    <source>
        <dbReference type="EMBL" id="QFO87214.1"/>
    </source>
</evidence>
<gene>
    <name evidence="4" type="primary">rpl5</name>
</gene>
<dbReference type="AlphaFoldDB" id="A0A5J6Y4I4"/>
<accession>A0A5J6Y4I4</accession>
<dbReference type="GO" id="GO:0005840">
    <property type="term" value="C:ribosome"/>
    <property type="evidence" value="ECO:0007669"/>
    <property type="project" value="UniProtKB-KW"/>
</dbReference>
<sequence>MLNYNYNKIVKLNLLTKFIYINCFEIPYVDKIVLRFNISQDSLKILLPTASAIFVITTQKPSLKLYKKIQITLSVKSGIYLNCKLILRKDKKYIFLENLVFFIVPKIKNINYYFFNKMFQFDIKNVFLYKELENDYDYFLNLPKLNVSIYFNNIKNFKEVYIFFMCLNFPLKNYLNKF</sequence>
<dbReference type="SUPFAM" id="SSF55282">
    <property type="entry name" value="RL5-like"/>
    <property type="match status" value="1"/>
</dbReference>
<dbReference type="EMBL" id="MK170182">
    <property type="protein sequence ID" value="QFO87214.1"/>
    <property type="molecule type" value="Genomic_DNA"/>
</dbReference>
<proteinExistence type="inferred from homology"/>
<geneLocation type="mitochondrion" evidence="4"/>
<evidence type="ECO:0000256" key="2">
    <source>
        <dbReference type="ARBA" id="ARBA00022980"/>
    </source>
</evidence>
<organism evidence="4">
    <name type="scientific">Vischeria cf. polyphem</name>
    <dbReference type="NCBI Taxonomy" id="1132302"/>
    <lineage>
        <taxon>Eukaryota</taxon>
        <taxon>Sar</taxon>
        <taxon>Stramenopiles</taxon>
        <taxon>Ochrophyta</taxon>
        <taxon>Eustigmatophyceae</taxon>
        <taxon>Eustigmatales</taxon>
        <taxon>Chlorobotryaceae</taxon>
        <taxon>Vischeria</taxon>
    </lineage>
</organism>
<protein>
    <submittedName>
        <fullName evidence="4">50S ribosomal protein L5</fullName>
    </submittedName>
</protein>